<keyword evidence="5 9" id="KW-0472">Membrane</keyword>
<evidence type="ECO:0000256" key="9">
    <source>
        <dbReference type="SAM" id="Phobius"/>
    </source>
</evidence>
<dbReference type="Proteomes" id="UP000289708">
    <property type="component" value="Unassembled WGS sequence"/>
</dbReference>
<comment type="similarity">
    <text evidence="7">Belongs to the YfgM family.</text>
</comment>
<name>A0A4Q0MMS4_9HYPH</name>
<dbReference type="InterPro" id="IPR011990">
    <property type="entry name" value="TPR-like_helical_dom_sf"/>
</dbReference>
<dbReference type="PANTHER" id="PTHR38035:SF1">
    <property type="entry name" value="ANCILLARY SECYEG TRANSLOCON SUBUNIT"/>
    <property type="match status" value="1"/>
</dbReference>
<sequence>MADIFQEVQEDLRRDRLKALWDRYGTLIVTVAVLVVLGVGGWRAYEYYQARTAQAAGDRYQQAADLIEQGKGEEAIKAFAALAGDGPAGYRTLARLREADETLKTDKAAALKLYQAIVADGSTDPMLRDAARIRGAYAAVDAGSRADVKSLAEPLVAPDGAWTTLAREALGLAAYKEGDIDDARRNFDAIVSNPEAPGSTRQRADLMLNVLPPAAPAADAAKPTN</sequence>
<keyword evidence="4 9" id="KW-1133">Transmembrane helix</keyword>
<keyword evidence="12" id="KW-1185">Reference proteome</keyword>
<evidence type="ECO:0000256" key="4">
    <source>
        <dbReference type="ARBA" id="ARBA00022989"/>
    </source>
</evidence>
<evidence type="ECO:0000313" key="11">
    <source>
        <dbReference type="EMBL" id="RXF74795.1"/>
    </source>
</evidence>
<keyword evidence="2" id="KW-1003">Cell membrane</keyword>
<dbReference type="InterPro" id="IPR026039">
    <property type="entry name" value="YfgM"/>
</dbReference>
<evidence type="ECO:0000256" key="6">
    <source>
        <dbReference type="ARBA" id="ARBA00023186"/>
    </source>
</evidence>
<dbReference type="RefSeq" id="WP_128776446.1">
    <property type="nucleotide sequence ID" value="NZ_RYFI01000003.1"/>
</dbReference>
<organism evidence="11 12">
    <name type="scientific">Hansschlegelia zhihuaiae</name>
    <dbReference type="NCBI Taxonomy" id="405005"/>
    <lineage>
        <taxon>Bacteria</taxon>
        <taxon>Pseudomonadati</taxon>
        <taxon>Pseudomonadota</taxon>
        <taxon>Alphaproteobacteria</taxon>
        <taxon>Hyphomicrobiales</taxon>
        <taxon>Methylopilaceae</taxon>
        <taxon>Hansschlegelia</taxon>
    </lineage>
</organism>
<evidence type="ECO:0000256" key="1">
    <source>
        <dbReference type="ARBA" id="ARBA00004401"/>
    </source>
</evidence>
<evidence type="ECO:0000256" key="2">
    <source>
        <dbReference type="ARBA" id="ARBA00022475"/>
    </source>
</evidence>
<dbReference type="PANTHER" id="PTHR38035">
    <property type="entry name" value="UPF0070 PROTEIN YFGM"/>
    <property type="match status" value="1"/>
</dbReference>
<comment type="caution">
    <text evidence="11">The sequence shown here is derived from an EMBL/GenBank/DDBJ whole genome shotgun (WGS) entry which is preliminary data.</text>
</comment>
<evidence type="ECO:0000259" key="10">
    <source>
        <dbReference type="Pfam" id="PF09976"/>
    </source>
</evidence>
<evidence type="ECO:0000256" key="3">
    <source>
        <dbReference type="ARBA" id="ARBA00022692"/>
    </source>
</evidence>
<feature type="domain" description="Ancillary SecYEG translocon subunit/Cell division coordinator CpoB TPR" evidence="10">
    <location>
        <begin position="18"/>
        <end position="193"/>
    </location>
</feature>
<proteinExistence type="inferred from homology"/>
<evidence type="ECO:0000313" key="12">
    <source>
        <dbReference type="Proteomes" id="UP000289708"/>
    </source>
</evidence>
<accession>A0A4Q0MMS4</accession>
<dbReference type="AlphaFoldDB" id="A0A4Q0MMS4"/>
<feature type="transmembrane region" description="Helical" evidence="9">
    <location>
        <begin position="24"/>
        <end position="45"/>
    </location>
</feature>
<protein>
    <recommendedName>
        <fullName evidence="8">Ancillary SecYEG translocon subunit</fullName>
    </recommendedName>
</protein>
<dbReference type="GO" id="GO:0005886">
    <property type="term" value="C:plasma membrane"/>
    <property type="evidence" value="ECO:0007669"/>
    <property type="project" value="UniProtKB-SubCell"/>
</dbReference>
<dbReference type="InterPro" id="IPR018704">
    <property type="entry name" value="SecYEG/CpoB_TPR"/>
</dbReference>
<dbReference type="Gene3D" id="1.25.40.10">
    <property type="entry name" value="Tetratricopeptide repeat domain"/>
    <property type="match status" value="1"/>
</dbReference>
<keyword evidence="6" id="KW-0143">Chaperone</keyword>
<evidence type="ECO:0000256" key="7">
    <source>
        <dbReference type="ARBA" id="ARBA00024197"/>
    </source>
</evidence>
<dbReference type="EMBL" id="RYFI01000003">
    <property type="protein sequence ID" value="RXF74795.1"/>
    <property type="molecule type" value="Genomic_DNA"/>
</dbReference>
<keyword evidence="3 9" id="KW-0812">Transmembrane</keyword>
<reference evidence="11 12" key="1">
    <citation type="submission" date="2018-12" db="EMBL/GenBank/DDBJ databases">
        <title>bacterium Hansschlegelia zhihuaiae S113.</title>
        <authorList>
            <person name="He J."/>
        </authorList>
    </citation>
    <scope>NUCLEOTIDE SEQUENCE [LARGE SCALE GENOMIC DNA]</scope>
    <source>
        <strain evidence="11 12">S 113</strain>
    </source>
</reference>
<gene>
    <name evidence="11" type="ORF">EK403_05315</name>
</gene>
<dbReference type="OrthoDB" id="7173339at2"/>
<evidence type="ECO:0000256" key="8">
    <source>
        <dbReference type="ARBA" id="ARBA00024235"/>
    </source>
</evidence>
<dbReference type="Pfam" id="PF09976">
    <property type="entry name" value="TPR_21"/>
    <property type="match status" value="1"/>
</dbReference>
<dbReference type="GO" id="GO:0044877">
    <property type="term" value="F:protein-containing complex binding"/>
    <property type="evidence" value="ECO:0007669"/>
    <property type="project" value="InterPro"/>
</dbReference>
<evidence type="ECO:0000256" key="5">
    <source>
        <dbReference type="ARBA" id="ARBA00023136"/>
    </source>
</evidence>
<comment type="subcellular location">
    <subcellularLocation>
        <location evidence="1">Cell membrane</location>
        <topology evidence="1">Single-pass type II membrane protein</topology>
    </subcellularLocation>
</comment>